<comment type="caution">
    <text evidence="1">The sequence shown here is derived from an EMBL/GenBank/DDBJ whole genome shotgun (WGS) entry which is preliminary data.</text>
</comment>
<evidence type="ECO:0000313" key="1">
    <source>
        <dbReference type="EMBL" id="HIU01942.1"/>
    </source>
</evidence>
<sequence length="340" mass="39593">MGKGKICPACHKDLPEGTDTCPFCGFSQLDRIFLDRDDQKVWLRTKLDSCAGRSEPCVFQGEKHRLILEGGALYGIGCNDTGQISDTDQENYAHWIRMQDGVISADAGCNYSIYVTTDGQVHIQGRGIFRERFKGFSGAVRVEADKKRDRFFILDAQGQWFAFGDNRTDIFAPRVKEEVWRPPDRHERTVNYYFEGWAQRLEEKGSFMITRSASGNRLFGEDLSSIYRWICGLDRYKELCARYSSHNLWVDLNAEYTRISEKNIRIAKEDKEDFGKWQEMFAGNPVSYWWAQKDWEMVSPSWIKVSEYWEDYHPVVYRTNEAVFEPIPCERKDGMTDDDD</sequence>
<organism evidence="1 2">
    <name type="scientific">Candidatus Onthocola gallistercoris</name>
    <dbReference type="NCBI Taxonomy" id="2840876"/>
    <lineage>
        <taxon>Bacteria</taxon>
        <taxon>Bacillati</taxon>
        <taxon>Bacillota</taxon>
        <taxon>Bacilli</taxon>
        <taxon>Candidatus Onthocola</taxon>
    </lineage>
</organism>
<dbReference type="Gene3D" id="2.130.10.30">
    <property type="entry name" value="Regulator of chromosome condensation 1/beta-lactamase-inhibitor protein II"/>
    <property type="match status" value="1"/>
</dbReference>
<protein>
    <submittedName>
        <fullName evidence="1">Uncharacterized protein</fullName>
    </submittedName>
</protein>
<dbReference type="EMBL" id="DVLT01000008">
    <property type="protein sequence ID" value="HIU01942.1"/>
    <property type="molecule type" value="Genomic_DNA"/>
</dbReference>
<dbReference type="SUPFAM" id="SSF50985">
    <property type="entry name" value="RCC1/BLIP-II"/>
    <property type="match status" value="1"/>
</dbReference>
<dbReference type="Proteomes" id="UP000824164">
    <property type="component" value="Unassembled WGS sequence"/>
</dbReference>
<proteinExistence type="predicted"/>
<reference evidence="1" key="1">
    <citation type="submission" date="2020-10" db="EMBL/GenBank/DDBJ databases">
        <authorList>
            <person name="Gilroy R."/>
        </authorList>
    </citation>
    <scope>NUCLEOTIDE SEQUENCE</scope>
    <source>
        <strain evidence="1">CHK187-14744</strain>
    </source>
</reference>
<name>A0A9D1HGW3_9FIRM</name>
<gene>
    <name evidence="1" type="ORF">IAB63_01665</name>
</gene>
<evidence type="ECO:0000313" key="2">
    <source>
        <dbReference type="Proteomes" id="UP000824164"/>
    </source>
</evidence>
<accession>A0A9D1HGW3</accession>
<dbReference type="InterPro" id="IPR009091">
    <property type="entry name" value="RCC1/BLIP-II"/>
</dbReference>
<dbReference type="AlphaFoldDB" id="A0A9D1HGW3"/>
<reference evidence="1" key="2">
    <citation type="journal article" date="2021" name="PeerJ">
        <title>Extensive microbial diversity within the chicken gut microbiome revealed by metagenomics and culture.</title>
        <authorList>
            <person name="Gilroy R."/>
            <person name="Ravi A."/>
            <person name="Getino M."/>
            <person name="Pursley I."/>
            <person name="Horton D.L."/>
            <person name="Alikhan N.F."/>
            <person name="Baker D."/>
            <person name="Gharbi K."/>
            <person name="Hall N."/>
            <person name="Watson M."/>
            <person name="Adriaenssens E.M."/>
            <person name="Foster-Nyarko E."/>
            <person name="Jarju S."/>
            <person name="Secka A."/>
            <person name="Antonio M."/>
            <person name="Oren A."/>
            <person name="Chaudhuri R.R."/>
            <person name="La Ragione R."/>
            <person name="Hildebrand F."/>
            <person name="Pallen M.J."/>
        </authorList>
    </citation>
    <scope>NUCLEOTIDE SEQUENCE</scope>
    <source>
        <strain evidence="1">CHK187-14744</strain>
    </source>
</reference>